<sequence length="204" mass="21293">MAFPPEAPVQVEVPILSLRRHGRYLVLPALLLLAVAAAAGFWVGALPEPWMNWAAGAGGALAAILVGLGPILGWMATRTTITNRRVIQRHGLLVHHRSEVPLSRVRSVHLRRGPVQRMFRSGDIELLIGTEPAAVLRDVPGCVAVVDALQELIEHNFALGATGSTGGHIGSASQGAPAGPGAGGGFAAPTHRPGNDATTMFRGL</sequence>
<keyword evidence="2" id="KW-0472">Membrane</keyword>
<organism evidence="4 5">
    <name type="scientific">Leucobacter soli</name>
    <dbReference type="NCBI Taxonomy" id="2812850"/>
    <lineage>
        <taxon>Bacteria</taxon>
        <taxon>Bacillati</taxon>
        <taxon>Actinomycetota</taxon>
        <taxon>Actinomycetes</taxon>
        <taxon>Micrococcales</taxon>
        <taxon>Microbacteriaceae</taxon>
        <taxon>Leucobacter</taxon>
    </lineage>
</organism>
<dbReference type="PANTHER" id="PTHR37938:SF1">
    <property type="entry name" value="BLL0215 PROTEIN"/>
    <property type="match status" value="1"/>
</dbReference>
<feature type="domain" description="YdbS-like PH" evidence="3">
    <location>
        <begin position="74"/>
        <end position="138"/>
    </location>
</feature>
<dbReference type="RefSeq" id="WP_236022118.1">
    <property type="nucleotide sequence ID" value="NZ_CAJVAP010000031.1"/>
</dbReference>
<gene>
    <name evidence="4" type="ORF">LEUCIP111803_02246</name>
</gene>
<name>A0A916NPC5_9MICO</name>
<evidence type="ECO:0000313" key="5">
    <source>
        <dbReference type="Proteomes" id="UP000693892"/>
    </source>
</evidence>
<dbReference type="Pfam" id="PF03703">
    <property type="entry name" value="bPH_2"/>
    <property type="match status" value="1"/>
</dbReference>
<dbReference type="InterPro" id="IPR005182">
    <property type="entry name" value="YdbS-like_PH"/>
</dbReference>
<protein>
    <recommendedName>
        <fullName evidence="3">YdbS-like PH domain-containing protein</fullName>
    </recommendedName>
</protein>
<comment type="caution">
    <text evidence="4">The sequence shown here is derived from an EMBL/GenBank/DDBJ whole genome shotgun (WGS) entry which is preliminary data.</text>
</comment>
<feature type="region of interest" description="Disordered" evidence="1">
    <location>
        <begin position="168"/>
        <end position="204"/>
    </location>
</feature>
<evidence type="ECO:0000259" key="3">
    <source>
        <dbReference type="Pfam" id="PF03703"/>
    </source>
</evidence>
<keyword evidence="5" id="KW-1185">Reference proteome</keyword>
<dbReference type="PANTHER" id="PTHR37938">
    <property type="entry name" value="BLL0215 PROTEIN"/>
    <property type="match status" value="1"/>
</dbReference>
<evidence type="ECO:0000256" key="2">
    <source>
        <dbReference type="SAM" id="Phobius"/>
    </source>
</evidence>
<keyword evidence="2" id="KW-1133">Transmembrane helix</keyword>
<feature type="transmembrane region" description="Helical" evidence="2">
    <location>
        <begin position="24"/>
        <end position="44"/>
    </location>
</feature>
<dbReference type="AlphaFoldDB" id="A0A916NPC5"/>
<proteinExistence type="predicted"/>
<reference evidence="4" key="1">
    <citation type="submission" date="2021-06" db="EMBL/GenBank/DDBJ databases">
        <authorList>
            <person name="Criscuolo A."/>
        </authorList>
    </citation>
    <scope>NUCLEOTIDE SEQUENCE</scope>
    <source>
        <strain evidence="4">CIP111803</strain>
    </source>
</reference>
<accession>A0A916NPC5</accession>
<feature type="transmembrane region" description="Helical" evidence="2">
    <location>
        <begin position="50"/>
        <end position="75"/>
    </location>
</feature>
<keyword evidence="2" id="KW-0812">Transmembrane</keyword>
<dbReference type="EMBL" id="CAJVAP010000031">
    <property type="protein sequence ID" value="CAG7618909.1"/>
    <property type="molecule type" value="Genomic_DNA"/>
</dbReference>
<evidence type="ECO:0000313" key="4">
    <source>
        <dbReference type="EMBL" id="CAG7618909.1"/>
    </source>
</evidence>
<evidence type="ECO:0000256" key="1">
    <source>
        <dbReference type="SAM" id="MobiDB-lite"/>
    </source>
</evidence>
<dbReference type="Proteomes" id="UP000693892">
    <property type="component" value="Unassembled WGS sequence"/>
</dbReference>